<comment type="similarity">
    <text evidence="2">Belongs to the resistance-nodulation-cell division (RND) (TC 2.A.6) family.</text>
</comment>
<dbReference type="Gene3D" id="3.30.70.1440">
    <property type="entry name" value="Multidrug efflux transporter AcrB pore domain"/>
    <property type="match status" value="1"/>
</dbReference>
<dbReference type="SUPFAM" id="SSF82866">
    <property type="entry name" value="Multidrug efflux transporter AcrB transmembrane domain"/>
    <property type="match status" value="2"/>
</dbReference>
<dbReference type="EMBL" id="BMEO01000007">
    <property type="protein sequence ID" value="GGF96694.1"/>
    <property type="molecule type" value="Genomic_DNA"/>
</dbReference>
<evidence type="ECO:0000256" key="8">
    <source>
        <dbReference type="SAM" id="Phobius"/>
    </source>
</evidence>
<keyword evidence="6 8" id="KW-1133">Transmembrane helix</keyword>
<dbReference type="InterPro" id="IPR027463">
    <property type="entry name" value="AcrB_DN_DC_subdom"/>
</dbReference>
<reference evidence="9" key="2">
    <citation type="submission" date="2020-09" db="EMBL/GenBank/DDBJ databases">
        <authorList>
            <person name="Sun Q."/>
            <person name="Zhou Y."/>
        </authorList>
    </citation>
    <scope>NUCLEOTIDE SEQUENCE</scope>
    <source>
        <strain evidence="9">CGMCC 1.12181</strain>
    </source>
</reference>
<evidence type="ECO:0000256" key="1">
    <source>
        <dbReference type="ARBA" id="ARBA00004651"/>
    </source>
</evidence>
<name>A0A917CTK6_9GAMM</name>
<comment type="caution">
    <text evidence="9">The sequence shown here is derived from an EMBL/GenBank/DDBJ whole genome shotgun (WGS) entry which is preliminary data.</text>
</comment>
<feature type="transmembrane region" description="Helical" evidence="8">
    <location>
        <begin position="860"/>
        <end position="879"/>
    </location>
</feature>
<gene>
    <name evidence="9" type="ORF">GCM10011365_17630</name>
</gene>
<dbReference type="AlphaFoldDB" id="A0A917CTK6"/>
<keyword evidence="10" id="KW-1185">Reference proteome</keyword>
<evidence type="ECO:0000256" key="7">
    <source>
        <dbReference type="ARBA" id="ARBA00023136"/>
    </source>
</evidence>
<accession>A0A917CTK6</accession>
<evidence type="ECO:0000313" key="9">
    <source>
        <dbReference type="EMBL" id="GGF96694.1"/>
    </source>
</evidence>
<feature type="transmembrane region" description="Helical" evidence="8">
    <location>
        <begin position="961"/>
        <end position="983"/>
    </location>
</feature>
<dbReference type="InterPro" id="IPR001036">
    <property type="entry name" value="Acrflvin-R"/>
</dbReference>
<dbReference type="Pfam" id="PF00873">
    <property type="entry name" value="ACR_tran"/>
    <property type="match status" value="1"/>
</dbReference>
<dbReference type="Gene3D" id="3.30.70.1430">
    <property type="entry name" value="Multidrug efflux transporter AcrB pore domain"/>
    <property type="match status" value="2"/>
</dbReference>
<feature type="transmembrane region" description="Helical" evidence="8">
    <location>
        <begin position="989"/>
        <end position="1013"/>
    </location>
</feature>
<dbReference type="GO" id="GO:0008324">
    <property type="term" value="F:monoatomic cation transmembrane transporter activity"/>
    <property type="evidence" value="ECO:0007669"/>
    <property type="project" value="InterPro"/>
</dbReference>
<evidence type="ECO:0000256" key="5">
    <source>
        <dbReference type="ARBA" id="ARBA00022692"/>
    </source>
</evidence>
<dbReference type="Gene3D" id="3.30.2090.10">
    <property type="entry name" value="Multidrug efflux transporter AcrB TolC docking domain, DN and DC subdomains"/>
    <property type="match status" value="2"/>
</dbReference>
<dbReference type="PANTHER" id="PTHR32063:SF68">
    <property type="entry name" value="PROBALE CATION EFFLUX SYSTEM PROTEIN"/>
    <property type="match status" value="1"/>
</dbReference>
<feature type="transmembrane region" description="Helical" evidence="8">
    <location>
        <begin position="432"/>
        <end position="452"/>
    </location>
</feature>
<feature type="transmembrane region" description="Helical" evidence="8">
    <location>
        <begin position="464"/>
        <end position="491"/>
    </location>
</feature>
<dbReference type="PRINTS" id="PR00702">
    <property type="entry name" value="ACRIFLAVINRP"/>
</dbReference>
<evidence type="ECO:0000256" key="2">
    <source>
        <dbReference type="ARBA" id="ARBA00010942"/>
    </source>
</evidence>
<dbReference type="Gene3D" id="3.30.70.1320">
    <property type="entry name" value="Multidrug efflux transporter AcrB pore domain like"/>
    <property type="match status" value="1"/>
</dbReference>
<feature type="transmembrane region" description="Helical" evidence="8">
    <location>
        <begin position="388"/>
        <end position="411"/>
    </location>
</feature>
<evidence type="ECO:0000256" key="4">
    <source>
        <dbReference type="ARBA" id="ARBA00022475"/>
    </source>
</evidence>
<proteinExistence type="inferred from homology"/>
<keyword evidence="7 8" id="KW-0472">Membrane</keyword>
<dbReference type="Proteomes" id="UP000605253">
    <property type="component" value="Unassembled WGS sequence"/>
</dbReference>
<evidence type="ECO:0000256" key="6">
    <source>
        <dbReference type="ARBA" id="ARBA00022989"/>
    </source>
</evidence>
<dbReference type="PANTHER" id="PTHR32063">
    <property type="match status" value="1"/>
</dbReference>
<protein>
    <submittedName>
        <fullName evidence="9">Cation efflux system protein</fullName>
    </submittedName>
</protein>
<dbReference type="Gene3D" id="1.20.1640.10">
    <property type="entry name" value="Multidrug efflux transporter AcrB transmembrane domain"/>
    <property type="match status" value="2"/>
</dbReference>
<dbReference type="GO" id="GO:0005886">
    <property type="term" value="C:plasma membrane"/>
    <property type="evidence" value="ECO:0007669"/>
    <property type="project" value="UniProtKB-SubCell"/>
</dbReference>
<comment type="subcellular location">
    <subcellularLocation>
        <location evidence="1">Cell membrane</location>
        <topology evidence="1">Multi-pass membrane protein</topology>
    </subcellularLocation>
</comment>
<feature type="transmembrane region" description="Helical" evidence="8">
    <location>
        <begin position="886"/>
        <end position="906"/>
    </location>
</feature>
<dbReference type="RefSeq" id="WP_188365369.1">
    <property type="nucleotide sequence ID" value="NZ_BAABJF010000003.1"/>
</dbReference>
<keyword evidence="3" id="KW-0813">Transport</keyword>
<dbReference type="SUPFAM" id="SSF82714">
    <property type="entry name" value="Multidrug efflux transporter AcrB TolC docking domain, DN and DC subdomains"/>
    <property type="match status" value="2"/>
</dbReference>
<dbReference type="GO" id="GO:0042910">
    <property type="term" value="F:xenobiotic transmembrane transporter activity"/>
    <property type="evidence" value="ECO:0007669"/>
    <property type="project" value="TreeGrafter"/>
</dbReference>
<feature type="transmembrane region" description="Helical" evidence="8">
    <location>
        <begin position="359"/>
        <end position="376"/>
    </location>
</feature>
<evidence type="ECO:0000313" key="10">
    <source>
        <dbReference type="Proteomes" id="UP000605253"/>
    </source>
</evidence>
<sequence>MLNAFVRFALTQRLFISVLLSIALLMGFLAWKNMPIDAFPDISATQVNLIIKAPGMTAEEIEAQITRPIETELLGIPNQAILRSTTKYSITSITLDFTERTDIYWARQQVSERLQNLWGALPEGISGGMAPMSTPLSEMFMFTVENPQLSLQQRKHLLDWQIRPALRTVPGVADVNVLGGQTKTIQFAPDLSRLRQAGISLDQIEASLAMSNLNGAVGRMDVGTESMIIRTEGRMHQLEDVAGLIISNGNSIYRLSDLGQLSSGQLTRYGGVTKDGAETTQGLVVALKDSNTAEVVAAVREKLAQIQATLPEGTNINIFYDRKDLIDTAVGTISSALFQAIFLVAVILALFLGNFRASLVVAASIPISVIFTFYLMRQFGLTANLMSLGGLVIAIGLLVDSAVVVVENTVTALQKDKSLPKLHLIYRATGDIVKPVFAGTLIVIVVFIPLLTLTGLEGKLFTPVALTIVFALLSALLTAITVMPVLASWVITQKRSKPPKYLNKLQQVYQRSLQRTLLAPRWFVAIISLVFIASLVLFTFIGKTFMPVLNEGDIIIQLEKVPTINLQSSLELDKEIEKHLLAEIPEIEQIVARTGSDELGLDPMGLNETDIFLTLKPMNEWRFKDKDKLIDAMRDILLQYPGINFAFTQPIQMRSAEMLTGSSGTVAIKVFGEDTSVLAQLAEQISNQVKAIEGSVDVQMTLIDGGDYISISLQNELAEQYGLSNQQLAKLLRIQVDGEPFSYIIDGKIKTPIYWAYDSDQGERPTSVAELEGLPLLLPDNRLVTLADIATVKRTVGPAIIERENGERFSVVAANVQDRDLVGFVEEIRLKVDQNLTMPEGYFITYGGEFENQLRATRNLLTVIPLVLLLIVIILFSTFGSLMTAGLILANIPFALMGGVLALFISGEYLSVPASVGFIALLGIAILNGVVLLSHLQDTRFRSSELLNGVLVGSGDRLRPILMTATTAVFGLLPLVLATGPGAEIQKPLAIVVIGGLFTSTLITLYLLPLLYYRIESRTTS</sequence>
<dbReference type="SUPFAM" id="SSF82693">
    <property type="entry name" value="Multidrug efflux transporter AcrB pore domain, PN1, PN2, PC1 and PC2 subdomains"/>
    <property type="match status" value="2"/>
</dbReference>
<keyword evidence="4" id="KW-1003">Cell membrane</keyword>
<feature type="transmembrane region" description="Helical" evidence="8">
    <location>
        <begin position="522"/>
        <end position="541"/>
    </location>
</feature>
<dbReference type="InterPro" id="IPR004763">
    <property type="entry name" value="CusA-like"/>
</dbReference>
<reference evidence="9" key="1">
    <citation type="journal article" date="2014" name="Int. J. Syst. Evol. Microbiol.">
        <title>Complete genome sequence of Corynebacterium casei LMG S-19264T (=DSM 44701T), isolated from a smear-ripened cheese.</title>
        <authorList>
            <consortium name="US DOE Joint Genome Institute (JGI-PGF)"/>
            <person name="Walter F."/>
            <person name="Albersmeier A."/>
            <person name="Kalinowski J."/>
            <person name="Ruckert C."/>
        </authorList>
    </citation>
    <scope>NUCLEOTIDE SEQUENCE</scope>
    <source>
        <strain evidence="9">CGMCC 1.12181</strain>
    </source>
</reference>
<dbReference type="NCBIfam" id="TIGR00914">
    <property type="entry name" value="2A0601"/>
    <property type="match status" value="1"/>
</dbReference>
<organism evidence="9 10">
    <name type="scientific">Marinicella pacifica</name>
    <dbReference type="NCBI Taxonomy" id="1171543"/>
    <lineage>
        <taxon>Bacteria</taxon>
        <taxon>Pseudomonadati</taxon>
        <taxon>Pseudomonadota</taxon>
        <taxon>Gammaproteobacteria</taxon>
        <taxon>Lysobacterales</taxon>
        <taxon>Marinicellaceae</taxon>
        <taxon>Marinicella</taxon>
    </lineage>
</organism>
<feature type="transmembrane region" description="Helical" evidence="8">
    <location>
        <begin position="329"/>
        <end position="352"/>
    </location>
</feature>
<keyword evidence="5 8" id="KW-0812">Transmembrane</keyword>
<feature type="transmembrane region" description="Helical" evidence="8">
    <location>
        <begin position="912"/>
        <end position="933"/>
    </location>
</feature>
<evidence type="ECO:0000256" key="3">
    <source>
        <dbReference type="ARBA" id="ARBA00022448"/>
    </source>
</evidence>